<feature type="transmembrane region" description="Helical" evidence="1">
    <location>
        <begin position="126"/>
        <end position="151"/>
    </location>
</feature>
<feature type="transmembrane region" description="Helical" evidence="1">
    <location>
        <begin position="35"/>
        <end position="51"/>
    </location>
</feature>
<dbReference type="OrthoDB" id="1739543at2"/>
<keyword evidence="1" id="KW-1133">Transmembrane helix</keyword>
<reference evidence="2 3" key="1">
    <citation type="submission" date="2017-06" db="EMBL/GenBank/DDBJ databases">
        <title>Investigating the central metabolism of Clostridium thermosuccinogenes.</title>
        <authorList>
            <person name="Koendjbiharie J.G."/>
            <person name="van Kranenburg R."/>
        </authorList>
    </citation>
    <scope>NUCLEOTIDE SEQUENCE [LARGE SCALE GENOMIC DNA]</scope>
    <source>
        <strain evidence="2 3">DSM 5806</strain>
    </source>
</reference>
<dbReference type="AlphaFoldDB" id="A0A2K2F876"/>
<feature type="transmembrane region" description="Helical" evidence="1">
    <location>
        <begin position="12"/>
        <end position="29"/>
    </location>
</feature>
<keyword evidence="3" id="KW-1185">Reference proteome</keyword>
<gene>
    <name evidence="2" type="ORF">CDQ84_16690</name>
</gene>
<evidence type="ECO:0000256" key="1">
    <source>
        <dbReference type="SAM" id="Phobius"/>
    </source>
</evidence>
<accession>A0A2K2F876</accession>
<comment type="caution">
    <text evidence="2">The sequence shown here is derived from an EMBL/GenBank/DDBJ whole genome shotgun (WGS) entry which is preliminary data.</text>
</comment>
<feature type="transmembrane region" description="Helical" evidence="1">
    <location>
        <begin position="72"/>
        <end position="93"/>
    </location>
</feature>
<keyword evidence="1" id="KW-0472">Membrane</keyword>
<protein>
    <submittedName>
        <fullName evidence="2">Uncharacterized protein</fullName>
    </submittedName>
</protein>
<sequence>MDYLKKSLRVLADYAISLLIFSLFILNFYDYRVVYSFVIFVIMASIIYADLKQLAMKEKRPQYNLKPYPLKGLVLGLIGFSPFIILTLVYPLINFNNEIYDNVKRLIFNAILGPVYFIAKMGKGSYAAYIVASLVVPIISMLSYMAGYYGFNFPKLKKFDKNKKTGNKTPAGK</sequence>
<proteinExistence type="predicted"/>
<keyword evidence="1" id="KW-0812">Transmembrane</keyword>
<dbReference type="EMBL" id="NIOJ01000062">
    <property type="protein sequence ID" value="PNT95632.1"/>
    <property type="molecule type" value="Genomic_DNA"/>
</dbReference>
<organism evidence="2 3">
    <name type="scientific">Clostridium thermosuccinogenes</name>
    <dbReference type="NCBI Taxonomy" id="84032"/>
    <lineage>
        <taxon>Bacteria</taxon>
        <taxon>Bacillati</taxon>
        <taxon>Bacillota</taxon>
        <taxon>Clostridia</taxon>
        <taxon>Eubacteriales</taxon>
        <taxon>Clostridiaceae</taxon>
        <taxon>Clostridium</taxon>
    </lineage>
</organism>
<dbReference type="KEGG" id="cthd:CDO33_03265"/>
<dbReference type="Proteomes" id="UP000236151">
    <property type="component" value="Unassembled WGS sequence"/>
</dbReference>
<evidence type="ECO:0000313" key="3">
    <source>
        <dbReference type="Proteomes" id="UP000236151"/>
    </source>
</evidence>
<name>A0A2K2F876_9CLOT</name>
<dbReference type="RefSeq" id="WP_103082875.1">
    <property type="nucleotide sequence ID" value="NZ_CP021850.1"/>
</dbReference>
<evidence type="ECO:0000313" key="2">
    <source>
        <dbReference type="EMBL" id="PNT95632.1"/>
    </source>
</evidence>